<evidence type="ECO:0000313" key="11">
    <source>
        <dbReference type="Proteomes" id="UP000037696"/>
    </source>
</evidence>
<evidence type="ECO:0000256" key="8">
    <source>
        <dbReference type="ARBA" id="ARBA00048090"/>
    </source>
</evidence>
<organism evidence="10 11">
    <name type="scientific">Penicillium nordicum</name>
    <dbReference type="NCBI Taxonomy" id="229535"/>
    <lineage>
        <taxon>Eukaryota</taxon>
        <taxon>Fungi</taxon>
        <taxon>Dikarya</taxon>
        <taxon>Ascomycota</taxon>
        <taxon>Pezizomycotina</taxon>
        <taxon>Eurotiomycetes</taxon>
        <taxon>Eurotiomycetidae</taxon>
        <taxon>Eurotiales</taxon>
        <taxon>Aspergillaceae</taxon>
        <taxon>Penicillium</taxon>
    </lineage>
</organism>
<dbReference type="OrthoDB" id="275177at2759"/>
<keyword evidence="7 9" id="KW-0067">ATP-binding</keyword>
<dbReference type="Proteomes" id="UP000037696">
    <property type="component" value="Unassembled WGS sequence"/>
</dbReference>
<dbReference type="InterPro" id="IPR027417">
    <property type="entry name" value="P-loop_NTPase"/>
</dbReference>
<evidence type="ECO:0000256" key="1">
    <source>
        <dbReference type="ARBA" id="ARBA00004875"/>
    </source>
</evidence>
<dbReference type="PANTHER" id="PTHR43442">
    <property type="entry name" value="GLUCONOKINASE-RELATED"/>
    <property type="match status" value="1"/>
</dbReference>
<dbReference type="InterPro" id="IPR006001">
    <property type="entry name" value="Therm_gnt_kin"/>
</dbReference>
<dbReference type="GO" id="GO:0005975">
    <property type="term" value="P:carbohydrate metabolic process"/>
    <property type="evidence" value="ECO:0007669"/>
    <property type="project" value="InterPro"/>
</dbReference>
<proteinExistence type="inferred from homology"/>
<comment type="similarity">
    <text evidence="2 9">Belongs to the gluconokinase GntK/GntV family.</text>
</comment>
<keyword evidence="11" id="KW-1185">Reference proteome</keyword>
<dbReference type="STRING" id="229535.A0A0M8NT21"/>
<dbReference type="PANTHER" id="PTHR43442:SF3">
    <property type="entry name" value="GLUCONOKINASE-RELATED"/>
    <property type="match status" value="1"/>
</dbReference>
<comment type="pathway">
    <text evidence="1 9">Carbohydrate acid metabolism; D-gluconate degradation.</text>
</comment>
<evidence type="ECO:0000256" key="5">
    <source>
        <dbReference type="ARBA" id="ARBA00022741"/>
    </source>
</evidence>
<keyword evidence="5 9" id="KW-0547">Nucleotide-binding</keyword>
<dbReference type="Gene3D" id="3.40.50.300">
    <property type="entry name" value="P-loop containing nucleotide triphosphate hydrolases"/>
    <property type="match status" value="1"/>
</dbReference>
<evidence type="ECO:0000256" key="9">
    <source>
        <dbReference type="RuleBase" id="RU363066"/>
    </source>
</evidence>
<evidence type="ECO:0000313" key="10">
    <source>
        <dbReference type="EMBL" id="KOS36707.1"/>
    </source>
</evidence>
<dbReference type="GO" id="GO:0005737">
    <property type="term" value="C:cytoplasm"/>
    <property type="evidence" value="ECO:0007669"/>
    <property type="project" value="TreeGrafter"/>
</dbReference>
<reference evidence="10 11" key="1">
    <citation type="submission" date="2015-08" db="EMBL/GenBank/DDBJ databases">
        <title>Genome sequencing of Penicillium nordicum.</title>
        <authorList>
            <person name="Nguyen H.D."/>
            <person name="Seifert K.A."/>
        </authorList>
    </citation>
    <scope>NUCLEOTIDE SEQUENCE [LARGE SCALE GENOMIC DNA]</scope>
    <source>
        <strain evidence="10 11">DAOMC 185683</strain>
    </source>
</reference>
<dbReference type="NCBIfam" id="TIGR01313">
    <property type="entry name" value="therm_gnt_kin"/>
    <property type="match status" value="1"/>
</dbReference>
<comment type="catalytic activity">
    <reaction evidence="8 9">
        <text>D-gluconate + ATP = 6-phospho-D-gluconate + ADP + H(+)</text>
        <dbReference type="Rhea" id="RHEA:19433"/>
        <dbReference type="ChEBI" id="CHEBI:15378"/>
        <dbReference type="ChEBI" id="CHEBI:18391"/>
        <dbReference type="ChEBI" id="CHEBI:30616"/>
        <dbReference type="ChEBI" id="CHEBI:58759"/>
        <dbReference type="ChEBI" id="CHEBI:456216"/>
        <dbReference type="EC" id="2.7.1.12"/>
    </reaction>
</comment>
<accession>A0A0M8NT21</accession>
<name>A0A0M8NT21_9EURO</name>
<dbReference type="EC" id="2.7.1.12" evidence="3 9"/>
<evidence type="ECO:0000256" key="3">
    <source>
        <dbReference type="ARBA" id="ARBA00012054"/>
    </source>
</evidence>
<dbReference type="GO" id="GO:0046316">
    <property type="term" value="F:gluconokinase activity"/>
    <property type="evidence" value="ECO:0007669"/>
    <property type="project" value="UniProtKB-EC"/>
</dbReference>
<dbReference type="EMBL" id="LHQQ01000402">
    <property type="protein sequence ID" value="KOS36707.1"/>
    <property type="molecule type" value="Genomic_DNA"/>
</dbReference>
<dbReference type="UniPathway" id="UPA00792"/>
<comment type="caution">
    <text evidence="10">The sequence shown here is derived from an EMBL/GenBank/DDBJ whole genome shotgun (WGS) entry which is preliminary data.</text>
</comment>
<dbReference type="SUPFAM" id="SSF52540">
    <property type="entry name" value="P-loop containing nucleoside triphosphate hydrolases"/>
    <property type="match status" value="1"/>
</dbReference>
<evidence type="ECO:0000256" key="2">
    <source>
        <dbReference type="ARBA" id="ARBA00008420"/>
    </source>
</evidence>
<sequence>MLSAGERPQPPHASIVDSTVSKARIMPDLINGTNGVTTSKPTQMQHIWVVTGPAGCGKSTVGKVLCTELAIPFLEGDDYHPTANKDKMGQGIPLTDEDRWDWLISLRQAAIDALSSEDDNFHPPAGVVVACSALKQKYRDVMRVAAYGSSSVQIHFVYLKLSETVLMQRVTQRESHYMKSDMVHSQLAALEEPKGEWDAITINVEGTMEEVQRNVIDAVVEKLAEYK</sequence>
<keyword evidence="6 9" id="KW-0418">Kinase</keyword>
<dbReference type="Pfam" id="PF13671">
    <property type="entry name" value="AAA_33"/>
    <property type="match status" value="1"/>
</dbReference>
<keyword evidence="4 9" id="KW-0808">Transferase</keyword>
<dbReference type="CDD" id="cd02021">
    <property type="entry name" value="GntK"/>
    <property type="match status" value="1"/>
</dbReference>
<evidence type="ECO:0000256" key="6">
    <source>
        <dbReference type="ARBA" id="ARBA00022777"/>
    </source>
</evidence>
<evidence type="ECO:0000256" key="4">
    <source>
        <dbReference type="ARBA" id="ARBA00022679"/>
    </source>
</evidence>
<dbReference type="GO" id="GO:0005524">
    <property type="term" value="F:ATP binding"/>
    <property type="evidence" value="ECO:0007669"/>
    <property type="project" value="UniProtKB-KW"/>
</dbReference>
<dbReference type="AlphaFoldDB" id="A0A0M8NT21"/>
<dbReference type="FunFam" id="3.40.50.300:FF:001607">
    <property type="entry name" value="Gluconokinase"/>
    <property type="match status" value="1"/>
</dbReference>
<gene>
    <name evidence="10" type="ORF">ACN38_g12532</name>
</gene>
<evidence type="ECO:0000256" key="7">
    <source>
        <dbReference type="ARBA" id="ARBA00022840"/>
    </source>
</evidence>
<protein>
    <recommendedName>
        <fullName evidence="3 9">Gluconokinase</fullName>
        <ecNumber evidence="3 9">2.7.1.12</ecNumber>
    </recommendedName>
</protein>